<comment type="caution">
    <text evidence="1">The sequence shown here is derived from an EMBL/GenBank/DDBJ whole genome shotgun (WGS) entry which is preliminary data.</text>
</comment>
<organism evidence="1 2">
    <name type="scientific">Lentinula aff. lateritia</name>
    <dbReference type="NCBI Taxonomy" id="2804960"/>
    <lineage>
        <taxon>Eukaryota</taxon>
        <taxon>Fungi</taxon>
        <taxon>Dikarya</taxon>
        <taxon>Basidiomycota</taxon>
        <taxon>Agaricomycotina</taxon>
        <taxon>Agaricomycetes</taxon>
        <taxon>Agaricomycetidae</taxon>
        <taxon>Agaricales</taxon>
        <taxon>Marasmiineae</taxon>
        <taxon>Omphalotaceae</taxon>
        <taxon>Lentinula</taxon>
    </lineage>
</organism>
<protein>
    <submittedName>
        <fullName evidence="1">Uncharacterized protein</fullName>
    </submittedName>
</protein>
<accession>A0ACC1U109</accession>
<keyword evidence="2" id="KW-1185">Reference proteome</keyword>
<sequence>MPCSNSRSPSIPTSIMDHAPDLLPLEDRALKGMWARLGHQSHHHNHLQRYLRTFASQSFLSLSSNDENTPNVSYNTTRRASNKRSHNDINQNQNRSRLDVGHFSQFDGSPELRIICMGFVGGDGERLNPNSTSVSLLFHTASLRNPITLRRPQHPRIPDLTAGYSLPIFISYHHPFPTIPSPRRISRIITDQSMKPKSLTANEELDSRVAGRSWFEHLGVRESEAQNLELLIKSGEVPSVISSCWLEIWYGLVCTERGAMQIYWGRTRRRVMSSSMPVSWDLNLVIRIGGDSESKFTSVLGHIDILVNSAATVDRPVPISASNSGDWSFALDTNVNGTYRLIKAPLLLQNQDSNAPTQMIINLVSAIIHIPTLQSSAYTIGKSALFRMAEMF</sequence>
<gene>
    <name evidence="1" type="ORF">F5876DRAFT_65646</name>
</gene>
<evidence type="ECO:0000313" key="2">
    <source>
        <dbReference type="Proteomes" id="UP001163835"/>
    </source>
</evidence>
<reference evidence="1" key="1">
    <citation type="submission" date="2022-09" db="EMBL/GenBank/DDBJ databases">
        <title>A Global Phylogenomic Analysis of the Shiitake Genus Lentinula.</title>
        <authorList>
            <consortium name="DOE Joint Genome Institute"/>
            <person name="Sierra-Patev S."/>
            <person name="Min B."/>
            <person name="Naranjo-Ortiz M."/>
            <person name="Looney B."/>
            <person name="Konkel Z."/>
            <person name="Slot J.C."/>
            <person name="Sakamoto Y."/>
            <person name="Steenwyk J.L."/>
            <person name="Rokas A."/>
            <person name="Carro J."/>
            <person name="Camarero S."/>
            <person name="Ferreira P."/>
            <person name="Molpeceres G."/>
            <person name="Ruiz-Duenas F.J."/>
            <person name="Serrano A."/>
            <person name="Henrissat B."/>
            <person name="Drula E."/>
            <person name="Hughes K.W."/>
            <person name="Mata J.L."/>
            <person name="Ishikawa N.K."/>
            <person name="Vargas-Isla R."/>
            <person name="Ushijima S."/>
            <person name="Smith C.A."/>
            <person name="Ahrendt S."/>
            <person name="Andreopoulos W."/>
            <person name="He G."/>
            <person name="Labutti K."/>
            <person name="Lipzen A."/>
            <person name="Ng V."/>
            <person name="Riley R."/>
            <person name="Sandor L."/>
            <person name="Barry K."/>
            <person name="Martinez A.T."/>
            <person name="Xiao Y."/>
            <person name="Gibbons J.G."/>
            <person name="Terashima K."/>
            <person name="Grigoriev I.V."/>
            <person name="Hibbett D.S."/>
        </authorList>
    </citation>
    <scope>NUCLEOTIDE SEQUENCE</scope>
    <source>
        <strain evidence="1">TMI1499</strain>
    </source>
</reference>
<proteinExistence type="predicted"/>
<dbReference type="Proteomes" id="UP001163835">
    <property type="component" value="Unassembled WGS sequence"/>
</dbReference>
<dbReference type="EMBL" id="MU795103">
    <property type="protein sequence ID" value="KAJ3810420.1"/>
    <property type="molecule type" value="Genomic_DNA"/>
</dbReference>
<name>A0ACC1U109_9AGAR</name>
<evidence type="ECO:0000313" key="1">
    <source>
        <dbReference type="EMBL" id="KAJ3810420.1"/>
    </source>
</evidence>